<evidence type="ECO:0000256" key="3">
    <source>
        <dbReference type="ARBA" id="ARBA00004925"/>
    </source>
</evidence>
<evidence type="ECO:0000256" key="4">
    <source>
        <dbReference type="ARBA" id="ARBA00008694"/>
    </source>
</evidence>
<proteinExistence type="inferred from homology"/>
<evidence type="ECO:0000256" key="8">
    <source>
        <dbReference type="ARBA" id="ARBA00022679"/>
    </source>
</evidence>
<evidence type="ECO:0000256" key="13">
    <source>
        <dbReference type="PIRNR" id="PIRNR007892"/>
    </source>
</evidence>
<evidence type="ECO:0000313" key="16">
    <source>
        <dbReference type="Proteomes" id="UP000292447"/>
    </source>
</evidence>
<dbReference type="PIRSF" id="PIRSF007892">
    <property type="entry name" value="NAGS_fungal"/>
    <property type="match status" value="1"/>
</dbReference>
<evidence type="ECO:0000256" key="5">
    <source>
        <dbReference type="ARBA" id="ARBA00012697"/>
    </source>
</evidence>
<dbReference type="GO" id="GO:0004042">
    <property type="term" value="F:L-glutamate N-acetyltransferase activity"/>
    <property type="evidence" value="ECO:0007669"/>
    <property type="project" value="InterPro"/>
</dbReference>
<comment type="similarity">
    <text evidence="4 13">Belongs to the acetyltransferase family.</text>
</comment>
<keyword evidence="8 13" id="KW-0808">Transferase</keyword>
<evidence type="ECO:0000256" key="9">
    <source>
        <dbReference type="ARBA" id="ARBA00022946"/>
    </source>
</evidence>
<keyword evidence="16" id="KW-1185">Reference proteome</keyword>
<dbReference type="PANTHER" id="PTHR23342">
    <property type="entry name" value="N-ACETYLGLUTAMATE SYNTHASE"/>
    <property type="match status" value="1"/>
</dbReference>
<evidence type="ECO:0000256" key="1">
    <source>
        <dbReference type="ARBA" id="ARBA00002294"/>
    </source>
</evidence>
<feature type="domain" description="N-acetyltransferase" evidence="14">
    <location>
        <begin position="398"/>
        <end position="556"/>
    </location>
</feature>
<dbReference type="Proteomes" id="UP000292447">
    <property type="component" value="Chromosome II"/>
</dbReference>
<keyword evidence="10 13" id="KW-0496">Mitochondrion</keyword>
<name>A0A4P6XLJ1_9ASCO</name>
<reference evidence="16" key="1">
    <citation type="submission" date="2019-03" db="EMBL/GenBank/DDBJ databases">
        <title>Snf2 controls pulcherriminic acid biosynthesis and connects pigmentation and antifungal activity of the yeast Metschnikowia pulcherrima.</title>
        <authorList>
            <person name="Gore-Lloyd D."/>
            <person name="Sumann I."/>
            <person name="Brachmann A.O."/>
            <person name="Schneeberger K."/>
            <person name="Ortiz-Merino R.A."/>
            <person name="Moreno-Beltran M."/>
            <person name="Schlaefli M."/>
            <person name="Kirner P."/>
            <person name="Santos Kron A."/>
            <person name="Wolfe K.H."/>
            <person name="Piel J."/>
            <person name="Ahrens C.H."/>
            <person name="Henk D."/>
            <person name="Freimoser F.M."/>
        </authorList>
    </citation>
    <scope>NUCLEOTIDE SEQUENCE [LARGE SCALE GENOMIC DNA]</scope>
    <source>
        <strain evidence="16">APC 1.2</strain>
    </source>
</reference>
<dbReference type="GO" id="GO:0005759">
    <property type="term" value="C:mitochondrial matrix"/>
    <property type="evidence" value="ECO:0007669"/>
    <property type="project" value="TreeGrafter"/>
</dbReference>
<dbReference type="EC" id="2.3.1.1" evidence="5 13"/>
<evidence type="ECO:0000256" key="7">
    <source>
        <dbReference type="ARBA" id="ARBA00022605"/>
    </source>
</evidence>
<dbReference type="GO" id="GO:0006526">
    <property type="term" value="P:L-arginine biosynthetic process"/>
    <property type="evidence" value="ECO:0007669"/>
    <property type="project" value="UniProtKB-UniPathway"/>
</dbReference>
<dbReference type="EMBL" id="CP034457">
    <property type="protein sequence ID" value="QBM87649.1"/>
    <property type="molecule type" value="Genomic_DNA"/>
</dbReference>
<dbReference type="Gene3D" id="3.40.630.30">
    <property type="match status" value="1"/>
</dbReference>
<keyword evidence="9" id="KW-0809">Transit peptide</keyword>
<dbReference type="InterPro" id="IPR006855">
    <property type="entry name" value="Vertebrate-like_GNAT_dom"/>
</dbReference>
<sequence length="574" mass="65036">MSQLTKANRQFISNFKISDLTTKAKRDLILSILRSTTTKREAKIFLNKYQDQFEFQHSSHRNLSRDVRCFTSKENQSNVIEKYMRSINSAAKAQRNGNSNHSKVVLRVALFKITMSSNIQEDYKGIADTLNRLVQLGVSPIVVCGLEDVSGRSFKLASSYLSEQVELLLQFLLNADVNGFKPIQTSLTRSLLKEVNGCVSAEMIEQVLIPMHQGTIPIVFPIVYNAHDGLQRFIEPKDAMYHICLALTECNTMLSVEKVVFIEPLGGIPSIERNQTSHVFINLSQEITDIISELYIGHLDPISRDIHLANLESLSDILNLVSERTHTDETTGIITTPSVLSLNDDQLNPVVYNVLTDRPVISSSLPSALQRTPQISTSIVKKGFEVTVLDRDCYEEEFKLENLVKSKLLDKDKLVNLLIDSFGKNLRTDAYLDRIENSIATLIIVGDYEGAAIVTWEELNNGDKVAYLDKFAIAKRNQGIPGLADVIFKLITQSHQGELLWRSRANNPVNKWYFERCRGCSRTPRSPWMFFYTGEIYNRRMGTKLDGSEQSKIDITEKLQLYSDLVENLEASFY</sequence>
<evidence type="ECO:0000256" key="2">
    <source>
        <dbReference type="ARBA" id="ARBA00004173"/>
    </source>
</evidence>
<accession>A0A4P6XLJ1</accession>
<dbReference type="STRING" id="2163413.A0A4P6XLJ1"/>
<comment type="subcellular location">
    <subcellularLocation>
        <location evidence="2 13">Mitochondrion</location>
    </subcellularLocation>
</comment>
<evidence type="ECO:0000256" key="12">
    <source>
        <dbReference type="ARBA" id="ARBA00048372"/>
    </source>
</evidence>
<dbReference type="GO" id="GO:0006592">
    <property type="term" value="P:ornithine biosynthetic process"/>
    <property type="evidence" value="ECO:0007669"/>
    <property type="project" value="TreeGrafter"/>
</dbReference>
<dbReference type="PANTHER" id="PTHR23342:SF4">
    <property type="entry name" value="AMINO-ACID ACETYLTRANSFERASE, MITOCHONDRIAL"/>
    <property type="match status" value="1"/>
</dbReference>
<comment type="pathway">
    <text evidence="3 13">Amino-acid biosynthesis; L-arginine biosynthesis; N(2)-acetyl-L-ornithine from L-glutamate: step 1/4.</text>
</comment>
<dbReference type="UniPathway" id="UPA00068">
    <property type="reaction ID" value="UER00106"/>
</dbReference>
<dbReference type="Pfam" id="PF04768">
    <property type="entry name" value="NAT"/>
    <property type="match status" value="1"/>
</dbReference>
<dbReference type="InterPro" id="IPR011190">
    <property type="entry name" value="GlcNAc_Synth_fun"/>
</dbReference>
<evidence type="ECO:0000259" key="14">
    <source>
        <dbReference type="PROSITE" id="PS51731"/>
    </source>
</evidence>
<comment type="catalytic activity">
    <reaction evidence="12 13">
        <text>L-glutamate + acetyl-CoA = N-acetyl-L-glutamate + CoA + H(+)</text>
        <dbReference type="Rhea" id="RHEA:24292"/>
        <dbReference type="ChEBI" id="CHEBI:15378"/>
        <dbReference type="ChEBI" id="CHEBI:29985"/>
        <dbReference type="ChEBI" id="CHEBI:44337"/>
        <dbReference type="ChEBI" id="CHEBI:57287"/>
        <dbReference type="ChEBI" id="CHEBI:57288"/>
        <dbReference type="EC" id="2.3.1.1"/>
    </reaction>
</comment>
<comment type="function">
    <text evidence="1 13">N-acetylglutamate synthase involved in arginine biosynthesis.</text>
</comment>
<keyword evidence="11 13" id="KW-0012">Acyltransferase</keyword>
<keyword evidence="7 13" id="KW-0028">Amino-acid biosynthesis</keyword>
<evidence type="ECO:0000256" key="6">
    <source>
        <dbReference type="ARBA" id="ARBA00018802"/>
    </source>
</evidence>
<dbReference type="AlphaFoldDB" id="A0A4P6XLJ1"/>
<evidence type="ECO:0000256" key="11">
    <source>
        <dbReference type="ARBA" id="ARBA00023315"/>
    </source>
</evidence>
<gene>
    <name evidence="15" type="primary">MPUL0B08560</name>
    <name evidence="15" type="ORF">METSCH_B08560</name>
</gene>
<protein>
    <recommendedName>
        <fullName evidence="6 13">Amino-acid acetyltransferase, mitochondrial</fullName>
        <ecNumber evidence="5 13">2.3.1.1</ecNumber>
    </recommendedName>
    <alternativeName>
        <fullName evidence="13">Glutamate N-acetyltransferase</fullName>
    </alternativeName>
    <alternativeName>
        <fullName evidence="13">N-acetylglutamate synthase</fullName>
    </alternativeName>
</protein>
<evidence type="ECO:0000256" key="10">
    <source>
        <dbReference type="ARBA" id="ARBA00023128"/>
    </source>
</evidence>
<dbReference type="PROSITE" id="PS51731">
    <property type="entry name" value="GNAT_NAGS"/>
    <property type="match status" value="1"/>
</dbReference>
<evidence type="ECO:0000313" key="15">
    <source>
        <dbReference type="EMBL" id="QBM87649.1"/>
    </source>
</evidence>
<organism evidence="15 16">
    <name type="scientific">Metschnikowia aff. pulcherrima</name>
    <dbReference type="NCBI Taxonomy" id="2163413"/>
    <lineage>
        <taxon>Eukaryota</taxon>
        <taxon>Fungi</taxon>
        <taxon>Dikarya</taxon>
        <taxon>Ascomycota</taxon>
        <taxon>Saccharomycotina</taxon>
        <taxon>Pichiomycetes</taxon>
        <taxon>Metschnikowiaceae</taxon>
        <taxon>Metschnikowia</taxon>
    </lineage>
</organism>